<dbReference type="InterPro" id="IPR036390">
    <property type="entry name" value="WH_DNA-bd_sf"/>
</dbReference>
<sequence length="1047" mass="120481">MCHIQMERMVSRVRRLSPLHTFSDALLISLLSESDFQPDNIQQGVVLFEKDEPTEYWYLLLSGEVQLYSKNYVGDFKHLKTLRCGSLFGDLSTTTHSCSCLVSRPAQLIRISQNHFLSVYNFLEFQKHGDHLQQFIIIMHDILTDETPMDPIPTYSSGLFNGQRSNDLMTSEINPNEIVSVSTEGIPTKMILPSIPYRRDKVKNNRPVTQKTVEERNFIEFHNPTRIEKEIIESGGTLHRKMLTDNHQVIRDITTQHTRVQNCMIGAEMIDWLLTLFVSTSTTSSSLSRIQMSAIWQVLLNYGIIAHIDGEHQFMDKTNSYYRWVQPYRNRNKVAPTMEEVLKSISLLSSVAPETLFLMIVSKPGFERSPEELEVVYEELTFIKALSHLSTMVKRQLANFVKVEQFVHAGSVVFRQGEIGVYWYIVLKGAVEVNVNGKVVCVLREGDDFGKLALVNDLPRAATIVTYEDDSIFLVVDKHNFNQILHQVEANTVRLKDYGEDVLVLEKVDIPRGAALENSSFSSLNCGYSVMAGKAEKILEYVLETRIDALSDDISELDLFVEDFILTHDAFMPDNTVCNFLKTYYFRTPYRATRDSISDSCTEEVRCKRRVVQFVYIWCRMLKINFFLNPVTNSFVEELFCHVIDDRKRLGGMEEIMTRIGAIRTSRENMQLVLARHPAIVLDCGVLSAHTPCPILPSDVCNQIIYLADTTCFVLPIRVDKTAEEICELSRRRMSFSAEPLNLVEVKSNGEKLIFSPNDRAIPTVLSLNSKLYVVNREEIPLLVPMEDQNGPTPSSHSSILHLIDSQELAHQLFLFHLQLLRATDSNELLYQVIGRESFPLSMPFNLDLLVRRFNEVQHWSTTEILLASEENRVEILKKFIAIATIAREYRDLLTVFAITLGLSHTSVSRLTLTWSKLPPITLKTFSELEHLLDPTRNHRMYRLMVSKMASPYIPFVPLILKDLMFIHQGNKSFYNGLVNFEKMHMFAKIFRNFRQCKSQMNDSSDHEYVEPQSLIRNLRVIDNQKKLMQISYEIEPKTTRRNIGFH</sequence>
<dbReference type="InterPro" id="IPR008937">
    <property type="entry name" value="Ras-like_GEF"/>
</dbReference>
<dbReference type="PANTHER" id="PTHR23113:SF327">
    <property type="entry name" value="EXCHANGE PROTEIN DIRECTLY ACTIVATED BY CAMP, ISOFORM E"/>
    <property type="match status" value="1"/>
</dbReference>
<dbReference type="Gene3D" id="3.10.20.90">
    <property type="entry name" value="Phosphatidylinositol 3-kinase Catalytic Subunit, Chain A, domain 1"/>
    <property type="match status" value="1"/>
</dbReference>
<dbReference type="InParanoid" id="E3LRX7"/>
<dbReference type="PRINTS" id="PR00103">
    <property type="entry name" value="CAMPKINASE"/>
</dbReference>
<dbReference type="SUPFAM" id="SSF54236">
    <property type="entry name" value="Ubiquitin-like"/>
    <property type="match status" value="1"/>
</dbReference>
<dbReference type="CDD" id="cd00038">
    <property type="entry name" value="CAP_ED"/>
    <property type="match status" value="2"/>
</dbReference>
<evidence type="ECO:0000313" key="7">
    <source>
        <dbReference type="EMBL" id="EFP09350.1"/>
    </source>
</evidence>
<dbReference type="OMA" id="CVRLCCV"/>
<dbReference type="GO" id="GO:0005085">
    <property type="term" value="F:guanyl-nucleotide exchange factor activity"/>
    <property type="evidence" value="ECO:0007669"/>
    <property type="project" value="UniProtKB-KW"/>
</dbReference>
<evidence type="ECO:0000256" key="1">
    <source>
        <dbReference type="ARBA" id="ARBA00022658"/>
    </source>
</evidence>
<dbReference type="InterPro" id="IPR036388">
    <property type="entry name" value="WH-like_DNA-bd_sf"/>
</dbReference>
<dbReference type="SUPFAM" id="SSF51206">
    <property type="entry name" value="cAMP-binding domain-like"/>
    <property type="match status" value="2"/>
</dbReference>
<feature type="domain" description="Cyclic nucleotide-binding" evidence="4">
    <location>
        <begin position="385"/>
        <end position="485"/>
    </location>
</feature>
<organism evidence="8">
    <name type="scientific">Caenorhabditis remanei</name>
    <name type="common">Caenorhabditis vulgaris</name>
    <dbReference type="NCBI Taxonomy" id="31234"/>
    <lineage>
        <taxon>Eukaryota</taxon>
        <taxon>Metazoa</taxon>
        <taxon>Ecdysozoa</taxon>
        <taxon>Nematoda</taxon>
        <taxon>Chromadorea</taxon>
        <taxon>Rhabditida</taxon>
        <taxon>Rhabditina</taxon>
        <taxon>Rhabditomorpha</taxon>
        <taxon>Rhabditoidea</taxon>
        <taxon>Rhabditidae</taxon>
        <taxon>Peloderinae</taxon>
        <taxon>Caenorhabditis</taxon>
    </lineage>
</organism>
<dbReference type="PROSITE" id="PS00720">
    <property type="entry name" value="RASGEF"/>
    <property type="match status" value="1"/>
</dbReference>
<dbReference type="Gene3D" id="1.10.10.10">
    <property type="entry name" value="Winged helix-like DNA-binding domain superfamily/Winged helix DNA-binding domain"/>
    <property type="match status" value="1"/>
</dbReference>
<keyword evidence="8" id="KW-1185">Reference proteome</keyword>
<dbReference type="SUPFAM" id="SSF46785">
    <property type="entry name" value="Winged helix' DNA-binding domain"/>
    <property type="match status" value="1"/>
</dbReference>
<dbReference type="InterPro" id="IPR019804">
    <property type="entry name" value="Ras_G-nucl-exch_fac_CS"/>
</dbReference>
<dbReference type="PROSITE" id="PS50009">
    <property type="entry name" value="RASGEF_CAT"/>
    <property type="match status" value="1"/>
</dbReference>
<dbReference type="Pfam" id="PF00027">
    <property type="entry name" value="cNMP_binding"/>
    <property type="match status" value="2"/>
</dbReference>
<dbReference type="InterPro" id="IPR014710">
    <property type="entry name" value="RmlC-like_jellyroll"/>
</dbReference>
<feature type="domain" description="DEP" evidence="5">
    <location>
        <begin position="244"/>
        <end position="326"/>
    </location>
</feature>
<dbReference type="Gene3D" id="2.60.120.10">
    <property type="entry name" value="Jelly Rolls"/>
    <property type="match status" value="2"/>
</dbReference>
<dbReference type="SMART" id="SM00147">
    <property type="entry name" value="RasGEF"/>
    <property type="match status" value="1"/>
</dbReference>
<dbReference type="CDD" id="cd06224">
    <property type="entry name" value="REM"/>
    <property type="match status" value="1"/>
</dbReference>
<dbReference type="HOGENOM" id="CLU_006829_1_0_1"/>
<dbReference type="Pfam" id="PF00617">
    <property type="entry name" value="RasGEF"/>
    <property type="match status" value="1"/>
</dbReference>
<dbReference type="SUPFAM" id="SSF48366">
    <property type="entry name" value="Ras GEF"/>
    <property type="match status" value="1"/>
</dbReference>
<dbReference type="AlphaFoldDB" id="E3LRX7"/>
<dbReference type="InterPro" id="IPR036964">
    <property type="entry name" value="RASGEF_cat_dom_sf"/>
</dbReference>
<dbReference type="InterPro" id="IPR023578">
    <property type="entry name" value="Ras_GEF_dom_sf"/>
</dbReference>
<name>E3LRX7_CAERE</name>
<evidence type="ECO:0000259" key="6">
    <source>
        <dbReference type="PROSITE" id="PS50212"/>
    </source>
</evidence>
<dbReference type="InterPro" id="IPR018490">
    <property type="entry name" value="cNMP-bd_dom_sf"/>
</dbReference>
<dbReference type="InterPro" id="IPR001895">
    <property type="entry name" value="RASGEF_cat_dom"/>
</dbReference>
<dbReference type="InterPro" id="IPR000591">
    <property type="entry name" value="DEP_dom"/>
</dbReference>
<dbReference type="STRING" id="31234.E3LRX7"/>
<evidence type="ECO:0000259" key="5">
    <source>
        <dbReference type="PROSITE" id="PS50186"/>
    </source>
</evidence>
<dbReference type="SMART" id="SM00100">
    <property type="entry name" value="cNMP"/>
    <property type="match status" value="2"/>
</dbReference>
<protein>
    <submittedName>
        <fullName evidence="7">CRE-EPAC-1 protein</fullName>
    </submittedName>
</protein>
<dbReference type="PROSITE" id="PS50042">
    <property type="entry name" value="CNMP_BINDING_3"/>
    <property type="match status" value="2"/>
</dbReference>
<dbReference type="FunCoup" id="E3LRX7">
    <property type="interactions" value="855"/>
</dbReference>
<dbReference type="PANTHER" id="PTHR23113">
    <property type="entry name" value="GUANINE NUCLEOTIDE EXCHANGE FACTOR"/>
    <property type="match status" value="1"/>
</dbReference>
<dbReference type="InterPro" id="IPR000651">
    <property type="entry name" value="Ras-like_Gua-exchang_fac_N"/>
</dbReference>
<dbReference type="Gene3D" id="1.20.870.10">
    <property type="entry name" value="Son of sevenless (SoS) protein Chain: S domain 1"/>
    <property type="match status" value="1"/>
</dbReference>
<dbReference type="eggNOG" id="KOG2378">
    <property type="taxonomic scope" value="Eukaryota"/>
</dbReference>
<dbReference type="Proteomes" id="UP000008281">
    <property type="component" value="Unassembled WGS sequence"/>
</dbReference>
<dbReference type="PROSITE" id="PS50212">
    <property type="entry name" value="RASGEF_NTER"/>
    <property type="match status" value="1"/>
</dbReference>
<accession>E3LRX7</accession>
<dbReference type="EMBL" id="DS268414">
    <property type="protein sequence ID" value="EFP09350.1"/>
    <property type="molecule type" value="Genomic_DNA"/>
</dbReference>
<keyword evidence="1 2" id="KW-0344">Guanine-nucleotide releasing factor</keyword>
<evidence type="ECO:0000256" key="2">
    <source>
        <dbReference type="PROSITE-ProRule" id="PRU00168"/>
    </source>
</evidence>
<gene>
    <name evidence="7" type="primary">Cre-epac-1</name>
    <name evidence="7" type="ORF">CRE_25502</name>
</gene>
<dbReference type="GO" id="GO:0007265">
    <property type="term" value="P:Ras protein signal transduction"/>
    <property type="evidence" value="ECO:0007669"/>
    <property type="project" value="TreeGrafter"/>
</dbReference>
<dbReference type="GO" id="GO:0005886">
    <property type="term" value="C:plasma membrane"/>
    <property type="evidence" value="ECO:0007669"/>
    <property type="project" value="TreeGrafter"/>
</dbReference>
<dbReference type="Pfam" id="PF00618">
    <property type="entry name" value="RasGEF_N"/>
    <property type="match status" value="1"/>
</dbReference>
<dbReference type="OrthoDB" id="21144at2759"/>
<evidence type="ECO:0000313" key="8">
    <source>
        <dbReference type="Proteomes" id="UP000008281"/>
    </source>
</evidence>
<feature type="domain" description="Ras-GEF" evidence="3">
    <location>
        <begin position="805"/>
        <end position="1038"/>
    </location>
</feature>
<proteinExistence type="predicted"/>
<dbReference type="Pfam" id="PF00610">
    <property type="entry name" value="DEP"/>
    <property type="match status" value="1"/>
</dbReference>
<evidence type="ECO:0000259" key="3">
    <source>
        <dbReference type="PROSITE" id="PS50009"/>
    </source>
</evidence>
<dbReference type="SMART" id="SM00229">
    <property type="entry name" value="RasGEFN"/>
    <property type="match status" value="1"/>
</dbReference>
<evidence type="ECO:0000259" key="4">
    <source>
        <dbReference type="PROSITE" id="PS50042"/>
    </source>
</evidence>
<dbReference type="Gene3D" id="1.10.840.10">
    <property type="entry name" value="Ras guanine-nucleotide exchange factors catalytic domain"/>
    <property type="match status" value="1"/>
</dbReference>
<feature type="domain" description="Cyclic nucleotide-binding" evidence="4">
    <location>
        <begin position="27"/>
        <end position="92"/>
    </location>
</feature>
<dbReference type="InterPro" id="IPR029071">
    <property type="entry name" value="Ubiquitin-like_domsf"/>
</dbReference>
<dbReference type="InterPro" id="IPR000595">
    <property type="entry name" value="cNMP-bd_dom"/>
</dbReference>
<feature type="domain" description="N-terminal Ras-GEF" evidence="6">
    <location>
        <begin position="526"/>
        <end position="664"/>
    </location>
</feature>
<dbReference type="SMART" id="SM00049">
    <property type="entry name" value="DEP"/>
    <property type="match status" value="1"/>
</dbReference>
<dbReference type="PROSITE" id="PS50186">
    <property type="entry name" value="DEP"/>
    <property type="match status" value="1"/>
</dbReference>
<reference evidence="7" key="1">
    <citation type="submission" date="2007-07" db="EMBL/GenBank/DDBJ databases">
        <title>PCAP assembly of the Caenorhabditis remanei genome.</title>
        <authorList>
            <consortium name="The Caenorhabditis remanei Sequencing Consortium"/>
            <person name="Wilson R.K."/>
        </authorList>
    </citation>
    <scope>NUCLEOTIDE SEQUENCE [LARGE SCALE GENOMIC DNA]</scope>
    <source>
        <strain evidence="7">PB4641</strain>
    </source>
</reference>